<reference evidence="4" key="2">
    <citation type="submission" date="2020-09" db="EMBL/GenBank/DDBJ databases">
        <authorList>
            <person name="Sun Q."/>
            <person name="Ohkuma M."/>
        </authorList>
    </citation>
    <scope>NUCLEOTIDE SEQUENCE</scope>
    <source>
        <strain evidence="4">JCM 17251</strain>
    </source>
</reference>
<organism evidence="4 5">
    <name type="scientific">Oceanobacillus indicireducens</name>
    <dbReference type="NCBI Taxonomy" id="1004261"/>
    <lineage>
        <taxon>Bacteria</taxon>
        <taxon>Bacillati</taxon>
        <taxon>Bacillota</taxon>
        <taxon>Bacilli</taxon>
        <taxon>Bacillales</taxon>
        <taxon>Bacillaceae</taxon>
        <taxon>Oceanobacillus</taxon>
    </lineage>
</organism>
<protein>
    <submittedName>
        <fullName evidence="4">Germination protein YpeB</fullName>
    </submittedName>
</protein>
<dbReference type="NCBIfam" id="TIGR02889">
    <property type="entry name" value="spore_YpeB"/>
    <property type="match status" value="1"/>
</dbReference>
<dbReference type="InterPro" id="IPR014239">
    <property type="entry name" value="YpeB_PepSY1-2"/>
</dbReference>
<dbReference type="AlphaFoldDB" id="A0A918D138"/>
<evidence type="ECO:0000313" key="4">
    <source>
        <dbReference type="EMBL" id="GGN56471.1"/>
    </source>
</evidence>
<keyword evidence="5" id="KW-1185">Reference proteome</keyword>
<reference evidence="4" key="1">
    <citation type="journal article" date="2014" name="Int. J. Syst. Evol. Microbiol.">
        <title>Complete genome sequence of Corynebacterium casei LMG S-19264T (=DSM 44701T), isolated from a smear-ripened cheese.</title>
        <authorList>
            <consortium name="US DOE Joint Genome Institute (JGI-PGF)"/>
            <person name="Walter F."/>
            <person name="Albersmeier A."/>
            <person name="Kalinowski J."/>
            <person name="Ruckert C."/>
        </authorList>
    </citation>
    <scope>NUCLEOTIDE SEQUENCE</scope>
    <source>
        <strain evidence="4">JCM 17251</strain>
    </source>
</reference>
<dbReference type="Pfam" id="PF20769">
    <property type="entry name" value="YPEB_N"/>
    <property type="match status" value="1"/>
</dbReference>
<dbReference type="EMBL" id="BMOS01000009">
    <property type="protein sequence ID" value="GGN56471.1"/>
    <property type="molecule type" value="Genomic_DNA"/>
</dbReference>
<dbReference type="InterPro" id="IPR025711">
    <property type="entry name" value="PepSY"/>
</dbReference>
<proteinExistence type="predicted"/>
<dbReference type="RefSeq" id="WP_188856775.1">
    <property type="nucleotide sequence ID" value="NZ_BMOS01000009.1"/>
</dbReference>
<dbReference type="Proteomes" id="UP000624041">
    <property type="component" value="Unassembled WGS sequence"/>
</dbReference>
<feature type="domain" description="PepSY" evidence="1">
    <location>
        <begin position="374"/>
        <end position="434"/>
    </location>
</feature>
<feature type="domain" description="Sporulation protein YpeB PepSY1 and PepSY2" evidence="2">
    <location>
        <begin position="179"/>
        <end position="369"/>
    </location>
</feature>
<evidence type="ECO:0000259" key="2">
    <source>
        <dbReference type="Pfam" id="PF14620"/>
    </source>
</evidence>
<evidence type="ECO:0000313" key="5">
    <source>
        <dbReference type="Proteomes" id="UP000624041"/>
    </source>
</evidence>
<accession>A0A918D138</accession>
<dbReference type="GO" id="GO:0009847">
    <property type="term" value="P:spore germination"/>
    <property type="evidence" value="ECO:0007669"/>
    <property type="project" value="InterPro"/>
</dbReference>
<gene>
    <name evidence="4" type="ORF">GCM10007971_16430</name>
</gene>
<evidence type="ECO:0000259" key="1">
    <source>
        <dbReference type="Pfam" id="PF03413"/>
    </source>
</evidence>
<name>A0A918D138_9BACI</name>
<dbReference type="Pfam" id="PF14620">
    <property type="entry name" value="YPEB_PepSY1-2"/>
    <property type="match status" value="1"/>
</dbReference>
<dbReference type="InterPro" id="IPR048402">
    <property type="entry name" value="YpeB_N"/>
</dbReference>
<evidence type="ECO:0000259" key="3">
    <source>
        <dbReference type="Pfam" id="PF20769"/>
    </source>
</evidence>
<feature type="domain" description="Sporulation protein YpeB N-terminal" evidence="3">
    <location>
        <begin position="27"/>
        <end position="162"/>
    </location>
</feature>
<comment type="caution">
    <text evidence="4">The sequence shown here is derived from an EMBL/GenBank/DDBJ whole genome shotgun (WGS) entry which is preliminary data.</text>
</comment>
<dbReference type="Pfam" id="PF03413">
    <property type="entry name" value="PepSY"/>
    <property type="match status" value="1"/>
</dbReference>
<sequence length="444" mass="50812">MIRWITIGILSLGLVGAAIWGYQEHQEKNAILIQAENSYQKSFHELSYYMDLLHDEIGTVLAMNSHERLSPKFVDIWRITSEAHSNVSQLPLGLLPFNKTEEFLSNIGDFTYRTAIRNLDDDPLTEDETKVLEDLYVQANDIKDELRHVQHLALENNLRWMDVQLALVNNDQTDNTIIDGFKTVEKQVEGYAEANSQSGLIGVSTKPEDHFENLPGKKLSEEEALDKSRKIFDINSKENIEITPSGDGADIPIYSVSYQNGEKRAYMDLSQKGGYPLTLLIERPVENKKLSLHDGQEHAEKYLEQFDFDDMELYQSMELNNVGMYSFNYNQDGIRIYSDSVEVKVALDNGDVLGVTASEYYSNHHEREIDEPELTEEEAREFVNTNVQIEESGLAIITNDVDEEVLTYEFLGTFNNDTYRIFINAMDGREEKVEKLGGKELKYS</sequence>